<dbReference type="EMBL" id="BTSY01000007">
    <property type="protein sequence ID" value="GMT36873.1"/>
    <property type="molecule type" value="Genomic_DNA"/>
</dbReference>
<evidence type="ECO:0000313" key="2">
    <source>
        <dbReference type="EMBL" id="GMT36873.1"/>
    </source>
</evidence>
<name>A0AAV5WZU6_9BILA</name>
<feature type="non-terminal residue" evidence="2">
    <location>
        <position position="1"/>
    </location>
</feature>
<keyword evidence="3" id="KW-1185">Reference proteome</keyword>
<accession>A0AAV5WZU6</accession>
<protein>
    <submittedName>
        <fullName evidence="2">Uncharacterized protein</fullName>
    </submittedName>
</protein>
<dbReference type="AlphaFoldDB" id="A0AAV5WZU6"/>
<proteinExistence type="predicted"/>
<dbReference type="Proteomes" id="UP001432322">
    <property type="component" value="Unassembled WGS sequence"/>
</dbReference>
<evidence type="ECO:0000313" key="3">
    <source>
        <dbReference type="Proteomes" id="UP001432322"/>
    </source>
</evidence>
<sequence>FQTTRYLVADRNLEDSDHSDSEEFEGVYSKVSTRHLISDPNLEDSDHSDSEEFEGAKLDQLSNEEKERVETIEDSDVPSKLLIPKVRRSAAYKRGLETAAIR</sequence>
<gene>
    <name evidence="2" type="ORF">PFISCL1PPCAC_28170</name>
</gene>
<feature type="compositionally biased region" description="Basic and acidic residues" evidence="1">
    <location>
        <begin position="44"/>
        <end position="71"/>
    </location>
</feature>
<feature type="region of interest" description="Disordered" evidence="1">
    <location>
        <begin position="35"/>
        <end position="74"/>
    </location>
</feature>
<evidence type="ECO:0000256" key="1">
    <source>
        <dbReference type="SAM" id="MobiDB-lite"/>
    </source>
</evidence>
<reference evidence="2" key="1">
    <citation type="submission" date="2023-10" db="EMBL/GenBank/DDBJ databases">
        <title>Genome assembly of Pristionchus species.</title>
        <authorList>
            <person name="Yoshida K."/>
            <person name="Sommer R.J."/>
        </authorList>
    </citation>
    <scope>NUCLEOTIDE SEQUENCE</scope>
    <source>
        <strain evidence="2">RS5133</strain>
    </source>
</reference>
<comment type="caution">
    <text evidence="2">The sequence shown here is derived from an EMBL/GenBank/DDBJ whole genome shotgun (WGS) entry which is preliminary data.</text>
</comment>
<feature type="non-terminal residue" evidence="2">
    <location>
        <position position="102"/>
    </location>
</feature>
<organism evidence="2 3">
    <name type="scientific">Pristionchus fissidentatus</name>
    <dbReference type="NCBI Taxonomy" id="1538716"/>
    <lineage>
        <taxon>Eukaryota</taxon>
        <taxon>Metazoa</taxon>
        <taxon>Ecdysozoa</taxon>
        <taxon>Nematoda</taxon>
        <taxon>Chromadorea</taxon>
        <taxon>Rhabditida</taxon>
        <taxon>Rhabditina</taxon>
        <taxon>Diplogasteromorpha</taxon>
        <taxon>Diplogasteroidea</taxon>
        <taxon>Neodiplogasteridae</taxon>
        <taxon>Pristionchus</taxon>
    </lineage>
</organism>